<dbReference type="InterPro" id="IPR018000">
    <property type="entry name" value="Neurotransmitter_ion_chnl_CS"/>
</dbReference>
<feature type="chain" id="PRO_5015196486" description="Conjugal transfer protein TraN" evidence="4">
    <location>
        <begin position="33"/>
        <end position="1742"/>
    </location>
</feature>
<sequence>MRYVGGLLGVRRLRACFLALGFVGVMSTAAMAQSATADLGNQMRAQAAEDVANVRQKGLLSAPTTPSSGGEIPVAVVQPADVSDLVGRGANNGATLSEPGVATDPNGIQAVGAFSDLVARPQPDAASIRDLTQGAQDVTRNPENYAAGVMTDQPAECRTETREVSRQEAYQYTCSAEANGSGATEAECELPLRHVIGVTNQYMCVREYNRYPTGAADCERWVAYVDAYPDLVTAFSRCTRRQYGNLCSSKCDFGRAHFGAWGSREGRTVPEGRWVDGPACQYLQADQPNCRMVNQICASTLQPFDYQCEVGLLAFPADDQTCTRRLVHKVDADFNYSCERSRSSGSASWTLSPVCASALEAQYGCVAGVQECLERESLFQSRVCRTGNSVSVDNPVCYRVRTDLVDQDVAYTVRSNWSVPTQRWVTTPGWDAVVGAGCPKISEWMGEPSTYTQDWVCRTGSSVGVENSVCHRIRTDVVDQDVAYTVRSNWNVGSQTWVNTPGWNAVVGAGCTKLSEWNGEPSGYTQDWVCRAGFDRSVASQTCETPRQVVVDLDYRYLGLRQWNGSSHAEDASHAAYRGAGCTRENETCVETSTGPSLQYSCSTGYRMVQTTSNQSCSVPLNVNTATFYDYKCTGRRVFNRVDNVWETADCTGMVGNGQCIRTSGTGPSYLGGEYRCPQPFQSFWVDNGDFPPTIVDQGSVVLETSSNQDTSACASLSSCTATGEVCVEGPETRNINGASVYKDCWRWSRSYSCVSQTREDAPGCVPPAGATVAPGYPTCGWSDSAGTCQWFNYVYNYFGADPAGGCKTYLSEWRCPNPVSGVPATVWGRSNPDYIWRTEVSDTWDNSACSTLASTCTQSGQICIEGAETRTINGLAVYKDCWRYRRTYSCETRTAVNECKVVSTGAIGPLPAGCTVTGTSCLVTDAAGVCIQTQTNYRCPANSGSGGSDVRFAKFQCDNPVPAAEPPASDAREIIYKHLSTGWDTSSCNAVSNDGACSMTGETCIEGAGSRVINGLSIYSDCWKYERNYRCERLTPLNECKVVSTGATGPLPTGCTVTGSRCLIPGQSGSCIQTETQYRCPASSGSGGSDIRFAKFQCDNPVAAAEPPASDSREIIYKHLSTSWDSSSCNAPANDSACSLTGETCIEGAGNRVINGLSIYSECWKYQRDYRCERLTAVNECPPAGGVGCVEQSQRCVQTLASGVCALWEKTYRCDAGQGQCIRDRTDYFCERRLPVGTPTSVPISVVSSVWDEGSCGGVDQSSCTQASSTCDQTSSTVVHGVWQDDAEGLITSVPITAGCQTETRSFTCVRRDAYDDCKLPGTYCQQTSQTCVDRDTNGSCRRYRVSYRCTPPSGTCVRDEQTWWCEVPTNPAAGPPTLVKYVKARIWDDAACVAMLPTLEGHTCSAFVDTCSETSPATRTVDGLSVTEACWKRRRVYSCQRSGQGSDCTVPEACTLNRQECIRDVGESSTAPCRTWNYVYDCQRTITEDKQVEICSNQRFCIEGACFEHSRDESSDFGVAAAAAGTMAEIRNEVEKVVDPTTIQIFKGEARRCAKSGWGLVNCCPQDGGNLSGSLSVLCSPDERKLAEEVKAGKTHFIGAYCDRRILGSCVTRRHRYCSFGSKLGRIIHEQGRPQLPLSWGDASNPTCRGFSPAEFERLDFDTMNLDEFMQDVMARAVVADPTGVLQNMRNTATLFGAGGNNSGQDGRGYDQGTDPGGSMNPPDTAPPTQGEVGPISPGG</sequence>
<comment type="caution">
    <text evidence="5">The sequence shown here is derived from an EMBL/GenBank/DDBJ whole genome shotgun (WGS) entry which is preliminary data.</text>
</comment>
<comment type="subcellular location">
    <subcellularLocation>
        <location evidence="1">Membrane</location>
    </subcellularLocation>
</comment>
<gene>
    <name evidence="5" type="ORF">PbB2_02766</name>
</gene>
<protein>
    <recommendedName>
        <fullName evidence="7">Conjugal transfer protein TraN</fullName>
    </recommendedName>
</protein>
<dbReference type="PROSITE" id="PS00236">
    <property type="entry name" value="NEUROTR_ION_CHANNEL"/>
    <property type="match status" value="1"/>
</dbReference>
<accession>A0A2P2EDF0</accession>
<dbReference type="RefSeq" id="WP_108985930.1">
    <property type="nucleotide sequence ID" value="NZ_BFBR01000010.1"/>
</dbReference>
<proteinExistence type="predicted"/>
<evidence type="ECO:0000256" key="4">
    <source>
        <dbReference type="SAM" id="SignalP"/>
    </source>
</evidence>
<keyword evidence="2" id="KW-0472">Membrane</keyword>
<organism evidence="5 6">
    <name type="scientific">Candidatus Phycosocius bacilliformis</name>
    <dbReference type="NCBI Taxonomy" id="1445552"/>
    <lineage>
        <taxon>Bacteria</taxon>
        <taxon>Pseudomonadati</taxon>
        <taxon>Pseudomonadota</taxon>
        <taxon>Alphaproteobacteria</taxon>
        <taxon>Caulobacterales</taxon>
        <taxon>Caulobacterales incertae sedis</taxon>
        <taxon>Candidatus Phycosocius</taxon>
    </lineage>
</organism>
<evidence type="ECO:0000256" key="1">
    <source>
        <dbReference type="ARBA" id="ARBA00004370"/>
    </source>
</evidence>
<evidence type="ECO:0000256" key="3">
    <source>
        <dbReference type="SAM" id="MobiDB-lite"/>
    </source>
</evidence>
<keyword evidence="6" id="KW-1185">Reference proteome</keyword>
<dbReference type="Pfam" id="PF06986">
    <property type="entry name" value="F_T4SS_TraN"/>
    <property type="match status" value="5"/>
</dbReference>
<feature type="signal peptide" evidence="4">
    <location>
        <begin position="1"/>
        <end position="32"/>
    </location>
</feature>
<name>A0A2P2EDF0_9PROT</name>
<dbReference type="EMBL" id="BFBR01000010">
    <property type="protein sequence ID" value="GBF59074.1"/>
    <property type="molecule type" value="Genomic_DNA"/>
</dbReference>
<keyword evidence="4" id="KW-0732">Signal</keyword>
<feature type="region of interest" description="Disordered" evidence="3">
    <location>
        <begin position="1698"/>
        <end position="1742"/>
    </location>
</feature>
<dbReference type="InterPro" id="IPR014121">
    <property type="entry name" value="TraN_Ftype"/>
</dbReference>
<evidence type="ECO:0008006" key="7">
    <source>
        <dbReference type="Google" id="ProtNLM"/>
    </source>
</evidence>
<evidence type="ECO:0000256" key="2">
    <source>
        <dbReference type="ARBA" id="ARBA00023136"/>
    </source>
</evidence>
<dbReference type="OrthoDB" id="5297981at2"/>
<reference evidence="5" key="1">
    <citation type="journal article" date="2018" name="Genome Announc.">
        <title>Draft Genome Sequence of "Candidatus Phycosocius bacilliformis," an Alphaproteobacterial Ectosymbiont of the Hydrocarbon-Producing Green Alga Botryococcus braunii.</title>
        <authorList>
            <person name="Tanabe Y."/>
            <person name="Yamaguchi H."/>
            <person name="Watanabe M.M."/>
        </authorList>
    </citation>
    <scope>NUCLEOTIDE SEQUENCE [LARGE SCALE GENOMIC DNA]</scope>
    <source>
        <strain evidence="5">BOTRYCO-2</strain>
    </source>
</reference>
<dbReference type="Proteomes" id="UP000245086">
    <property type="component" value="Unassembled WGS sequence"/>
</dbReference>
<dbReference type="GO" id="GO:0016020">
    <property type="term" value="C:membrane"/>
    <property type="evidence" value="ECO:0007669"/>
    <property type="project" value="UniProtKB-SubCell"/>
</dbReference>
<evidence type="ECO:0000313" key="5">
    <source>
        <dbReference type="EMBL" id="GBF59074.1"/>
    </source>
</evidence>
<evidence type="ECO:0000313" key="6">
    <source>
        <dbReference type="Proteomes" id="UP000245086"/>
    </source>
</evidence>